<evidence type="ECO:0000256" key="5">
    <source>
        <dbReference type="ARBA" id="ARBA00022729"/>
    </source>
</evidence>
<protein>
    <submittedName>
        <fullName evidence="15">TonB-dependent receptor</fullName>
    </submittedName>
</protein>
<comment type="subcellular location">
    <subcellularLocation>
        <location evidence="1 10">Cell outer membrane</location>
        <topology evidence="1 10">Multi-pass membrane protein</topology>
    </subcellularLocation>
</comment>
<dbReference type="OrthoDB" id="9758472at2"/>
<comment type="similarity">
    <text evidence="10 11">Belongs to the TonB-dependent receptor family.</text>
</comment>
<keyword evidence="6 11" id="KW-0798">TonB box</keyword>
<dbReference type="InterPro" id="IPR037066">
    <property type="entry name" value="Plug_dom_sf"/>
</dbReference>
<dbReference type="InterPro" id="IPR036942">
    <property type="entry name" value="Beta-barrel_TonB_sf"/>
</dbReference>
<feature type="signal peptide" evidence="12">
    <location>
        <begin position="1"/>
        <end position="28"/>
    </location>
</feature>
<feature type="chain" id="PRO_5016120034" evidence="12">
    <location>
        <begin position="29"/>
        <end position="632"/>
    </location>
</feature>
<dbReference type="GO" id="GO:0015344">
    <property type="term" value="F:siderophore uptake transmembrane transporter activity"/>
    <property type="evidence" value="ECO:0007669"/>
    <property type="project" value="TreeGrafter"/>
</dbReference>
<feature type="domain" description="TonB-dependent receptor-like beta-barrel" evidence="13">
    <location>
        <begin position="179"/>
        <end position="602"/>
    </location>
</feature>
<evidence type="ECO:0000313" key="16">
    <source>
        <dbReference type="Proteomes" id="UP000248745"/>
    </source>
</evidence>
<dbReference type="InterPro" id="IPR012910">
    <property type="entry name" value="Plug_dom"/>
</dbReference>
<evidence type="ECO:0000256" key="6">
    <source>
        <dbReference type="ARBA" id="ARBA00023077"/>
    </source>
</evidence>
<evidence type="ECO:0000256" key="10">
    <source>
        <dbReference type="PROSITE-ProRule" id="PRU01360"/>
    </source>
</evidence>
<dbReference type="GO" id="GO:0009279">
    <property type="term" value="C:cell outer membrane"/>
    <property type="evidence" value="ECO:0007669"/>
    <property type="project" value="UniProtKB-SubCell"/>
</dbReference>
<dbReference type="GO" id="GO:0044718">
    <property type="term" value="P:siderophore transmembrane transport"/>
    <property type="evidence" value="ECO:0007669"/>
    <property type="project" value="TreeGrafter"/>
</dbReference>
<dbReference type="Gene3D" id="2.170.130.10">
    <property type="entry name" value="TonB-dependent receptor, plug domain"/>
    <property type="match status" value="1"/>
</dbReference>
<gene>
    <name evidence="15" type="ORF">DN068_10295</name>
</gene>
<dbReference type="Pfam" id="PF00593">
    <property type="entry name" value="TonB_dep_Rec_b-barrel"/>
    <property type="match status" value="1"/>
</dbReference>
<dbReference type="PANTHER" id="PTHR30069:SF29">
    <property type="entry name" value="HEMOGLOBIN AND HEMOGLOBIN-HAPTOGLOBIN-BINDING PROTEIN 1-RELATED"/>
    <property type="match status" value="1"/>
</dbReference>
<dbReference type="PROSITE" id="PS52016">
    <property type="entry name" value="TONB_DEPENDENT_REC_3"/>
    <property type="match status" value="1"/>
</dbReference>
<feature type="domain" description="TonB-dependent receptor plug" evidence="14">
    <location>
        <begin position="54"/>
        <end position="156"/>
    </location>
</feature>
<evidence type="ECO:0000256" key="7">
    <source>
        <dbReference type="ARBA" id="ARBA00023136"/>
    </source>
</evidence>
<evidence type="ECO:0000256" key="12">
    <source>
        <dbReference type="SAM" id="SignalP"/>
    </source>
</evidence>
<keyword evidence="8 15" id="KW-0675">Receptor</keyword>
<keyword evidence="4 10" id="KW-0812">Transmembrane</keyword>
<keyword evidence="5 12" id="KW-0732">Signal</keyword>
<dbReference type="SUPFAM" id="SSF56935">
    <property type="entry name" value="Porins"/>
    <property type="match status" value="1"/>
</dbReference>
<evidence type="ECO:0000256" key="9">
    <source>
        <dbReference type="ARBA" id="ARBA00023237"/>
    </source>
</evidence>
<evidence type="ECO:0000256" key="2">
    <source>
        <dbReference type="ARBA" id="ARBA00022448"/>
    </source>
</evidence>
<sequence>MRRNKEPVLKKILLLGVICLLAKSSAFAQKANTDLDSVIIHENRLQAAYGRQNRNIQVLDAKQIAVLPVKSVNELLTYVAGVDMRQRGPWGSQSDVSIDGSSFDEVLVLVNGIKVSDPQTGHNMMNLPIPVSSIDHIEILRGPAARTYGVNALAGAINIVTKNPQKSEVSAQIYAGSSFQKDTSNGDTYYGWGAQAAATLAGKDQSHTFSFAHDQGNGYRYNTAFDAYRLFYQNHFRLSDKSSIEAMGGYVSNSYGANGFYSAPADKESKETVQTAIAGIGYTLQLNKRIKIMPRLSYRYAKDDYIFIRQNPDYYHNIHETNVVTGEIQSTIQIGKGIMGAGVELRNEGINSNNLGKHDRNNLGIYAEYKYHFNDKLNASAGLYGNYNSDYDWQIFPGADVGYYILPKWKLFAAATTGQRLPTYTDLYYKGPTNIGNDQLKPELASYAEGGVQYKPGLISGQLSYFYRHVSDFIDWVKATENDPWQPQNFQSINTQGVTLSLQYELSRHLHLSDKAQLQLQASYTYLDPSVKASDELISKYAVEALRHQLIFGVHGLFFHKLEINFKGRYLQRISANDYTLLDTRICYQLKQFNIYADVNNLLNTQYKEIGSIPMPGRWFSLGVKFSGLFDK</sequence>
<evidence type="ECO:0000313" key="15">
    <source>
        <dbReference type="EMBL" id="PZF72798.1"/>
    </source>
</evidence>
<organism evidence="15 16">
    <name type="scientific">Taibaiella soli</name>
    <dbReference type="NCBI Taxonomy" id="1649169"/>
    <lineage>
        <taxon>Bacteria</taxon>
        <taxon>Pseudomonadati</taxon>
        <taxon>Bacteroidota</taxon>
        <taxon>Chitinophagia</taxon>
        <taxon>Chitinophagales</taxon>
        <taxon>Chitinophagaceae</taxon>
        <taxon>Taibaiella</taxon>
    </lineage>
</organism>
<evidence type="ECO:0000256" key="1">
    <source>
        <dbReference type="ARBA" id="ARBA00004571"/>
    </source>
</evidence>
<dbReference type="InterPro" id="IPR000531">
    <property type="entry name" value="Beta-barrel_TonB"/>
</dbReference>
<evidence type="ECO:0000256" key="11">
    <source>
        <dbReference type="RuleBase" id="RU003357"/>
    </source>
</evidence>
<evidence type="ECO:0000256" key="3">
    <source>
        <dbReference type="ARBA" id="ARBA00022452"/>
    </source>
</evidence>
<dbReference type="PANTHER" id="PTHR30069">
    <property type="entry name" value="TONB-DEPENDENT OUTER MEMBRANE RECEPTOR"/>
    <property type="match status" value="1"/>
</dbReference>
<dbReference type="Pfam" id="PF07715">
    <property type="entry name" value="Plug"/>
    <property type="match status" value="1"/>
</dbReference>
<evidence type="ECO:0000256" key="4">
    <source>
        <dbReference type="ARBA" id="ARBA00022692"/>
    </source>
</evidence>
<keyword evidence="7 10" id="KW-0472">Membrane</keyword>
<evidence type="ECO:0000259" key="14">
    <source>
        <dbReference type="Pfam" id="PF07715"/>
    </source>
</evidence>
<dbReference type="InterPro" id="IPR039426">
    <property type="entry name" value="TonB-dep_rcpt-like"/>
</dbReference>
<keyword evidence="2 10" id="KW-0813">Transport</keyword>
<dbReference type="EMBL" id="QKTW01000016">
    <property type="protein sequence ID" value="PZF72798.1"/>
    <property type="molecule type" value="Genomic_DNA"/>
</dbReference>
<comment type="caution">
    <text evidence="15">The sequence shown here is derived from an EMBL/GenBank/DDBJ whole genome shotgun (WGS) entry which is preliminary data.</text>
</comment>
<dbReference type="AlphaFoldDB" id="A0A2W2AYR4"/>
<evidence type="ECO:0000256" key="8">
    <source>
        <dbReference type="ARBA" id="ARBA00023170"/>
    </source>
</evidence>
<keyword evidence="3 10" id="KW-1134">Transmembrane beta strand</keyword>
<accession>A0A2W2AYR4</accession>
<proteinExistence type="inferred from homology"/>
<dbReference type="Proteomes" id="UP000248745">
    <property type="component" value="Unassembled WGS sequence"/>
</dbReference>
<keyword evidence="9 10" id="KW-0998">Cell outer membrane</keyword>
<reference evidence="15 16" key="1">
    <citation type="submission" date="2018-06" db="EMBL/GenBank/DDBJ databases">
        <title>Mucibacter soli gen. nov., sp. nov., a new member of the family Chitinophagaceae producing mucin.</title>
        <authorList>
            <person name="Kim M.-K."/>
            <person name="Park S."/>
            <person name="Kim T.-S."/>
            <person name="Joung Y."/>
            <person name="Han J.-H."/>
            <person name="Kim S.B."/>
        </authorList>
    </citation>
    <scope>NUCLEOTIDE SEQUENCE [LARGE SCALE GENOMIC DNA]</scope>
    <source>
        <strain evidence="15 16">R1-15</strain>
    </source>
</reference>
<dbReference type="Gene3D" id="2.40.170.20">
    <property type="entry name" value="TonB-dependent receptor, beta-barrel domain"/>
    <property type="match status" value="1"/>
</dbReference>
<evidence type="ECO:0000259" key="13">
    <source>
        <dbReference type="Pfam" id="PF00593"/>
    </source>
</evidence>
<keyword evidence="16" id="KW-1185">Reference proteome</keyword>
<name>A0A2W2AYR4_9BACT</name>